<dbReference type="Proteomes" id="UP000286288">
    <property type="component" value="Unassembled WGS sequence"/>
</dbReference>
<dbReference type="AlphaFoldDB" id="A0A415EY35"/>
<dbReference type="EMBL" id="QRMZ01000001">
    <property type="protein sequence ID" value="RHK08206.1"/>
    <property type="molecule type" value="Genomic_DNA"/>
</dbReference>
<accession>A0A415EY35</accession>
<name>A0A415EY35_ENTCA</name>
<reference evidence="1 2" key="1">
    <citation type="submission" date="2018-08" db="EMBL/GenBank/DDBJ databases">
        <title>A genome reference for cultivated species of the human gut microbiota.</title>
        <authorList>
            <person name="Zou Y."/>
            <person name="Xue W."/>
            <person name="Luo G."/>
        </authorList>
    </citation>
    <scope>NUCLEOTIDE SEQUENCE [LARGE SCALE GENOMIC DNA]</scope>
    <source>
        <strain evidence="1 2">AF48-16</strain>
    </source>
</reference>
<evidence type="ECO:0000313" key="1">
    <source>
        <dbReference type="EMBL" id="RHK08206.1"/>
    </source>
</evidence>
<evidence type="ECO:0000313" key="2">
    <source>
        <dbReference type="Proteomes" id="UP000286288"/>
    </source>
</evidence>
<gene>
    <name evidence="1" type="ORF">DW084_00525</name>
</gene>
<sequence>MNTSASKQRKNKFKKVFYSLCETWNNQILNLISFLRKHPNEYIPYIVYNQFTNPYSPLYIVAHFYNLFYYIEEDKEW</sequence>
<organism evidence="1 2">
    <name type="scientific">Enterococcus casseliflavus</name>
    <name type="common">Enterococcus flavescens</name>
    <dbReference type="NCBI Taxonomy" id="37734"/>
    <lineage>
        <taxon>Bacteria</taxon>
        <taxon>Bacillati</taxon>
        <taxon>Bacillota</taxon>
        <taxon>Bacilli</taxon>
        <taxon>Lactobacillales</taxon>
        <taxon>Enterococcaceae</taxon>
        <taxon>Enterococcus</taxon>
    </lineage>
</organism>
<protein>
    <submittedName>
        <fullName evidence="1">Uncharacterized protein</fullName>
    </submittedName>
</protein>
<proteinExistence type="predicted"/>
<comment type="caution">
    <text evidence="1">The sequence shown here is derived from an EMBL/GenBank/DDBJ whole genome shotgun (WGS) entry which is preliminary data.</text>
</comment>